<evidence type="ECO:0000256" key="3">
    <source>
        <dbReference type="ARBA" id="ARBA00022475"/>
    </source>
</evidence>
<organism evidence="8">
    <name type="scientific">Marseillevirus LCMAC103</name>
    <dbReference type="NCBI Taxonomy" id="2506604"/>
    <lineage>
        <taxon>Viruses</taxon>
        <taxon>Varidnaviria</taxon>
        <taxon>Bamfordvirae</taxon>
        <taxon>Nucleocytoviricota</taxon>
        <taxon>Megaviricetes</taxon>
        <taxon>Pimascovirales</taxon>
        <taxon>Pimascovirales incertae sedis</taxon>
        <taxon>Marseilleviridae</taxon>
    </lineage>
</organism>
<dbReference type="PANTHER" id="PTHR13806">
    <property type="entry name" value="FLOTILLIN-RELATED"/>
    <property type="match status" value="1"/>
</dbReference>
<keyword evidence="6" id="KW-0812">Transmembrane</keyword>
<reference evidence="8" key="1">
    <citation type="journal article" date="2019" name="MBio">
        <title>Virus Genomes from Deep Sea Sediments Expand the Ocean Megavirome and Support Independent Origins of Viral Gigantism.</title>
        <authorList>
            <person name="Backstrom D."/>
            <person name="Yutin N."/>
            <person name="Jorgensen S.L."/>
            <person name="Dharamshi J."/>
            <person name="Homa F."/>
            <person name="Zaremba-Niedwiedzka K."/>
            <person name="Spang A."/>
            <person name="Wolf Y.I."/>
            <person name="Koonin E.V."/>
            <person name="Ettema T.J."/>
        </authorList>
    </citation>
    <scope>NUCLEOTIDE SEQUENCE</scope>
</reference>
<dbReference type="EMBL" id="MK500336">
    <property type="protein sequence ID" value="QBK86756.1"/>
    <property type="molecule type" value="Genomic_DNA"/>
</dbReference>
<feature type="domain" description="Band 7" evidence="7">
    <location>
        <begin position="75"/>
        <end position="232"/>
    </location>
</feature>
<evidence type="ECO:0000256" key="1">
    <source>
        <dbReference type="ARBA" id="ARBA00004236"/>
    </source>
</evidence>
<sequence length="509" mass="55957">MFATLCRRPAPANHWRRARPTVAKRSFWELPALATFGAAIGFYLYNYTVAASDQWLVRTGMWINTKSGLAISRTAFVWPIVQKCAVINLRPRNFPVSLMAKSQGMMGFGLPAVFTISPENTPESLEKYALRLLKEKDGDKSLDDLVYAIIEGELRGVASGLPITRIFNDRPAFKTATAKNIGEELTQFGLKLDNANIKELFDAPGSEYFKNMQMKNLVDAKATADIATAEAIKNTAIGQKERERDQRIRVVKFEQEAVECETEIGITIAESVAALKVAEAEQEQKANVAQLEAVKRVEIRAKELEKDVEEKRIATEKTTYQANELTKTQVDAEVLVTQSQAKAEAIRLVADANLHKAQAEATGEKAKLFATADGTRAMVAATGGEDTFIKNQMILYDQYEKIAREQGKAINGLQPDIRIWNTGSAAENAKTDWTSVFNNLVRVLPAQMTAVEGMTGKPFVELITGGKPLDQATLQSLAKAHGLSPDDVKNLTDTIVAEKANASPQSTTE</sequence>
<dbReference type="SUPFAM" id="SSF117892">
    <property type="entry name" value="Band 7/SPFH domain"/>
    <property type="match status" value="1"/>
</dbReference>
<dbReference type="CDD" id="cd03399">
    <property type="entry name" value="SPFH_flotillin"/>
    <property type="match status" value="1"/>
</dbReference>
<evidence type="ECO:0000256" key="6">
    <source>
        <dbReference type="SAM" id="Phobius"/>
    </source>
</evidence>
<dbReference type="PANTHER" id="PTHR13806:SF31">
    <property type="entry name" value="FLOTILLIN-LIKE PROTEIN 1-RELATED"/>
    <property type="match status" value="1"/>
</dbReference>
<accession>A0A481YW66</accession>
<dbReference type="Gene3D" id="3.30.479.30">
    <property type="entry name" value="Band 7 domain"/>
    <property type="match status" value="1"/>
</dbReference>
<dbReference type="InterPro" id="IPR001107">
    <property type="entry name" value="Band_7"/>
</dbReference>
<keyword evidence="5" id="KW-0175">Coiled coil</keyword>
<keyword evidence="4 6" id="KW-0472">Membrane</keyword>
<keyword evidence="3" id="KW-1003">Cell membrane</keyword>
<feature type="coiled-coil region" evidence="5">
    <location>
        <begin position="287"/>
        <end position="314"/>
    </location>
</feature>
<protein>
    <recommendedName>
        <fullName evidence="7">Band 7 domain-containing protein</fullName>
    </recommendedName>
</protein>
<name>A0A481YW66_9VIRU</name>
<feature type="transmembrane region" description="Helical" evidence="6">
    <location>
        <begin position="26"/>
        <end position="45"/>
    </location>
</feature>
<comment type="subcellular location">
    <subcellularLocation>
        <location evidence="1">Cell membrane</location>
    </subcellularLocation>
</comment>
<dbReference type="Pfam" id="PF01145">
    <property type="entry name" value="Band_7"/>
    <property type="match status" value="1"/>
</dbReference>
<evidence type="ECO:0000313" key="8">
    <source>
        <dbReference type="EMBL" id="QBK86756.1"/>
    </source>
</evidence>
<dbReference type="InterPro" id="IPR027705">
    <property type="entry name" value="Flotillin_fam"/>
</dbReference>
<comment type="similarity">
    <text evidence="2">Belongs to the band 7/mec-2 family. Flotillin subfamily.</text>
</comment>
<dbReference type="InterPro" id="IPR036013">
    <property type="entry name" value="Band_7/SPFH_dom_sf"/>
</dbReference>
<gene>
    <name evidence="8" type="ORF">LCMAC103_00870</name>
</gene>
<dbReference type="GO" id="GO:0005886">
    <property type="term" value="C:plasma membrane"/>
    <property type="evidence" value="ECO:0007669"/>
    <property type="project" value="UniProtKB-SubCell"/>
</dbReference>
<evidence type="ECO:0000259" key="7">
    <source>
        <dbReference type="Pfam" id="PF01145"/>
    </source>
</evidence>
<evidence type="ECO:0000256" key="2">
    <source>
        <dbReference type="ARBA" id="ARBA00007161"/>
    </source>
</evidence>
<evidence type="ECO:0000256" key="5">
    <source>
        <dbReference type="SAM" id="Coils"/>
    </source>
</evidence>
<evidence type="ECO:0000256" key="4">
    <source>
        <dbReference type="ARBA" id="ARBA00023136"/>
    </source>
</evidence>
<proteinExistence type="inferred from homology"/>
<keyword evidence="6" id="KW-1133">Transmembrane helix</keyword>